<evidence type="ECO:0000259" key="1">
    <source>
        <dbReference type="Pfam" id="PF14534"/>
    </source>
</evidence>
<dbReference type="InterPro" id="IPR032710">
    <property type="entry name" value="NTF2-like_dom_sf"/>
</dbReference>
<reference evidence="2 3" key="1">
    <citation type="submission" date="2018-09" db="EMBL/GenBank/DDBJ databases">
        <authorList>
            <person name="Wang X."/>
            <person name="Du Z."/>
        </authorList>
    </citation>
    <scope>NUCLEOTIDE SEQUENCE [LARGE SCALE GENOMIC DNA]</scope>
    <source>
        <strain evidence="2 3">N3</strain>
    </source>
</reference>
<evidence type="ECO:0000313" key="3">
    <source>
        <dbReference type="Proteomes" id="UP000283522"/>
    </source>
</evidence>
<sequence length="125" mass="14137">MSMTEKEQILICEAKFLRAMASGDLALLDSLLDSRLVFHIPSGQFMTKEMDLENFRSVPMKMHQISSEEPIISVFEGVSIVSVVVHLNAEYSGKPVQGKFRHIRIWKKSRENAWKVIGGSGIMLQ</sequence>
<accession>A0A418PNQ3</accession>
<organism evidence="2 3">
    <name type="scientific">Algoriphagus lacus</name>
    <dbReference type="NCBI Taxonomy" id="2056311"/>
    <lineage>
        <taxon>Bacteria</taxon>
        <taxon>Pseudomonadati</taxon>
        <taxon>Bacteroidota</taxon>
        <taxon>Cytophagia</taxon>
        <taxon>Cytophagales</taxon>
        <taxon>Cyclobacteriaceae</taxon>
        <taxon>Algoriphagus</taxon>
    </lineage>
</organism>
<name>A0A418PNQ3_9BACT</name>
<dbReference type="AlphaFoldDB" id="A0A418PNQ3"/>
<feature type="domain" description="DUF4440" evidence="1">
    <location>
        <begin position="12"/>
        <end position="116"/>
    </location>
</feature>
<dbReference type="Pfam" id="PF14534">
    <property type="entry name" value="DUF4440"/>
    <property type="match status" value="1"/>
</dbReference>
<gene>
    <name evidence="2" type="ORF">D0X99_16345</name>
</gene>
<dbReference type="Proteomes" id="UP000283522">
    <property type="component" value="Unassembled WGS sequence"/>
</dbReference>
<dbReference type="InterPro" id="IPR027843">
    <property type="entry name" value="DUF4440"/>
</dbReference>
<evidence type="ECO:0000313" key="2">
    <source>
        <dbReference type="EMBL" id="RIW13346.1"/>
    </source>
</evidence>
<protein>
    <submittedName>
        <fullName evidence="2">Nuclear transport factor 2 family protein</fullName>
    </submittedName>
</protein>
<proteinExistence type="predicted"/>
<keyword evidence="3" id="KW-1185">Reference proteome</keyword>
<dbReference type="Gene3D" id="3.10.450.50">
    <property type="match status" value="1"/>
</dbReference>
<comment type="caution">
    <text evidence="2">The sequence shown here is derived from an EMBL/GenBank/DDBJ whole genome shotgun (WGS) entry which is preliminary data.</text>
</comment>
<dbReference type="SUPFAM" id="SSF54427">
    <property type="entry name" value="NTF2-like"/>
    <property type="match status" value="1"/>
</dbReference>
<dbReference type="EMBL" id="QXML01000009">
    <property type="protein sequence ID" value="RIW13346.1"/>
    <property type="molecule type" value="Genomic_DNA"/>
</dbReference>